<dbReference type="OrthoDB" id="509441at2"/>
<evidence type="ECO:0000313" key="2">
    <source>
        <dbReference type="EMBL" id="PSB26576.1"/>
    </source>
</evidence>
<gene>
    <name evidence="2" type="ORF">C7B82_19345</name>
</gene>
<proteinExistence type="predicted"/>
<comment type="caution">
    <text evidence="2">The sequence shown here is derived from an EMBL/GenBank/DDBJ whole genome shotgun (WGS) entry which is preliminary data.</text>
</comment>
<dbReference type="Pfam" id="PF11780">
    <property type="entry name" value="DUF3318"/>
    <property type="match status" value="1"/>
</dbReference>
<accession>A0A2T1E1E5</accession>
<evidence type="ECO:0000313" key="3">
    <source>
        <dbReference type="Proteomes" id="UP000239576"/>
    </source>
</evidence>
<dbReference type="AlphaFoldDB" id="A0A2T1E1E5"/>
<keyword evidence="3" id="KW-1185">Reference proteome</keyword>
<dbReference type="Proteomes" id="UP000239576">
    <property type="component" value="Unassembled WGS sequence"/>
</dbReference>
<evidence type="ECO:0008006" key="4">
    <source>
        <dbReference type="Google" id="ProtNLM"/>
    </source>
</evidence>
<sequence length="242" mass="26928">MVTPTLAFREIDEVQSLQMLLPDALKYCVTIAQSLEVKPALIQTQQLKKRRFEIQIDLLRWQFLEPAQRDLLFWHEVARIQGRAIAHNQNDWVMLGVGLGAALINTAMQNVLLLSGSLLIAGLAGYQLYQRNHGERNLKKATAADQAAIGLAIQFGYDFPSAYENLHSALTTLANQAPHNAQRVRYEARQNVLEIFARHHNGCADTGSANAGDRACASRPPLPLHAQSRPKASAASERYFSF</sequence>
<dbReference type="EMBL" id="PVWK01000103">
    <property type="protein sequence ID" value="PSB26576.1"/>
    <property type="molecule type" value="Genomic_DNA"/>
</dbReference>
<dbReference type="InterPro" id="IPR021751">
    <property type="entry name" value="DUF3318"/>
</dbReference>
<organism evidence="2 3">
    <name type="scientific">Stenomitos frigidus ULC18</name>
    <dbReference type="NCBI Taxonomy" id="2107698"/>
    <lineage>
        <taxon>Bacteria</taxon>
        <taxon>Bacillati</taxon>
        <taxon>Cyanobacteriota</taxon>
        <taxon>Cyanophyceae</taxon>
        <taxon>Leptolyngbyales</taxon>
        <taxon>Leptolyngbyaceae</taxon>
        <taxon>Stenomitos</taxon>
    </lineage>
</organism>
<feature type="region of interest" description="Disordered" evidence="1">
    <location>
        <begin position="207"/>
        <end position="230"/>
    </location>
</feature>
<reference evidence="2 3" key="2">
    <citation type="submission" date="2018-03" db="EMBL/GenBank/DDBJ databases">
        <title>The ancient ancestry and fast evolution of plastids.</title>
        <authorList>
            <person name="Moore K.R."/>
            <person name="Magnabosco C."/>
            <person name="Momper L."/>
            <person name="Gold D.A."/>
            <person name="Bosak T."/>
            <person name="Fournier G.P."/>
        </authorList>
    </citation>
    <scope>NUCLEOTIDE SEQUENCE [LARGE SCALE GENOMIC DNA]</scope>
    <source>
        <strain evidence="2 3">ULC18</strain>
    </source>
</reference>
<evidence type="ECO:0000256" key="1">
    <source>
        <dbReference type="SAM" id="MobiDB-lite"/>
    </source>
</evidence>
<protein>
    <recommendedName>
        <fullName evidence="4">DUF3318 domain-containing protein</fullName>
    </recommendedName>
</protein>
<name>A0A2T1E1E5_9CYAN</name>
<reference evidence="3" key="1">
    <citation type="submission" date="2018-02" db="EMBL/GenBank/DDBJ databases">
        <authorList>
            <person name="Moore K."/>
            <person name="Momper L."/>
        </authorList>
    </citation>
    <scope>NUCLEOTIDE SEQUENCE [LARGE SCALE GENOMIC DNA]</scope>
    <source>
        <strain evidence="3">ULC18</strain>
    </source>
</reference>